<sequence>MVVKVAATCLHWSQPVVPHSPTSAQTLASSVSSPSSKKRSRSDLALFSLFIHRSDRSALFGTPSTNLLRTRSCDTLQERGHTLRRASSASLDGLSDDEFFDKIQELAIRFHVSDENENNNHPIDAVPDKEGESSSNSNKIAVENRRQFPPSKLVCVEPSWLGIRPEPLEWPEIDESIPASIERKANSVDLPLSLRIIKKKKQWQEGFKEAGDSAYCSIKKAFSSMVFIIQEIHSYSLQMREILLFEDLQGILTRVQKEMHASFVWLFQQVFSQTPTLMVYVMILLANFTVHSMANNTAIAAPFPPESYAATSETVLVSENQSQNQPKLDSSAIKTFSVSSSAGKTASISGDKGGGGGKVRGITNGTDGGDGRFDRWSSSNNHHTILPSEISQASSFGNPTKEAGSQEVITEEEVKIWNSIAEEASRMKAELRDEAFDQETIQRLVSPVKVEIEQEDYTDYIRTELFYQMGLSQEPNNPLLLCNYAQFLYLVSHDHDRAEDYFKRAIQVEPPDAESFSRYASFLWEVRKDMEAAEETYLEAIAADPGNSAHAANYAHFLWNTGGEDTCYLLDDSNDYA</sequence>
<dbReference type="SUPFAM" id="SSF48452">
    <property type="entry name" value="TPR-like"/>
    <property type="match status" value="1"/>
</dbReference>
<organism evidence="2 3">
    <name type="scientific">Tetracentron sinense</name>
    <name type="common">Spur-leaf</name>
    <dbReference type="NCBI Taxonomy" id="13715"/>
    <lineage>
        <taxon>Eukaryota</taxon>
        <taxon>Viridiplantae</taxon>
        <taxon>Streptophyta</taxon>
        <taxon>Embryophyta</taxon>
        <taxon>Tracheophyta</taxon>
        <taxon>Spermatophyta</taxon>
        <taxon>Magnoliopsida</taxon>
        <taxon>Trochodendrales</taxon>
        <taxon>Trochodendraceae</taxon>
        <taxon>Tetracentron</taxon>
    </lineage>
</organism>
<reference evidence="2 3" key="1">
    <citation type="submission" date="2020-04" db="EMBL/GenBank/DDBJ databases">
        <title>Plant Genome Project.</title>
        <authorList>
            <person name="Zhang R.-G."/>
        </authorList>
    </citation>
    <scope>NUCLEOTIDE SEQUENCE [LARGE SCALE GENOMIC DNA]</scope>
    <source>
        <strain evidence="2">YNK0</strain>
        <tissue evidence="2">Leaf</tissue>
    </source>
</reference>
<dbReference type="PANTHER" id="PTHR26312">
    <property type="entry name" value="TETRATRICOPEPTIDE REPEAT PROTEIN 5"/>
    <property type="match status" value="1"/>
</dbReference>
<dbReference type="OMA" id="TCYPLDS"/>
<dbReference type="Gene3D" id="1.25.40.10">
    <property type="entry name" value="Tetratricopeptide repeat domain"/>
    <property type="match status" value="1"/>
</dbReference>
<dbReference type="InterPro" id="IPR011990">
    <property type="entry name" value="TPR-like_helical_dom_sf"/>
</dbReference>
<evidence type="ECO:0000313" key="3">
    <source>
        <dbReference type="Proteomes" id="UP000655225"/>
    </source>
</evidence>
<dbReference type="AlphaFoldDB" id="A0A834YW60"/>
<name>A0A834YW60_TETSI</name>
<comment type="caution">
    <text evidence="2">The sequence shown here is derived from an EMBL/GenBank/DDBJ whole genome shotgun (WGS) entry which is preliminary data.</text>
</comment>
<dbReference type="PANTHER" id="PTHR26312:SF132">
    <property type="entry name" value="OS01G0855200 PROTEIN"/>
    <property type="match status" value="1"/>
</dbReference>
<dbReference type="Proteomes" id="UP000655225">
    <property type="component" value="Unassembled WGS sequence"/>
</dbReference>
<feature type="region of interest" description="Disordered" evidence="1">
    <location>
        <begin position="113"/>
        <end position="137"/>
    </location>
</feature>
<proteinExistence type="predicted"/>
<feature type="region of interest" description="Disordered" evidence="1">
    <location>
        <begin position="343"/>
        <end position="370"/>
    </location>
</feature>
<accession>A0A834YW60</accession>
<keyword evidence="3" id="KW-1185">Reference proteome</keyword>
<evidence type="ECO:0000256" key="1">
    <source>
        <dbReference type="SAM" id="MobiDB-lite"/>
    </source>
</evidence>
<protein>
    <submittedName>
        <fullName evidence="2">Uncharacterized protein</fullName>
    </submittedName>
</protein>
<gene>
    <name evidence="2" type="ORF">HHK36_018544</name>
</gene>
<dbReference type="EMBL" id="JABCRI010000012">
    <property type="protein sequence ID" value="KAF8396909.1"/>
    <property type="molecule type" value="Genomic_DNA"/>
</dbReference>
<dbReference type="OrthoDB" id="1924189at2759"/>
<evidence type="ECO:0000313" key="2">
    <source>
        <dbReference type="EMBL" id="KAF8396909.1"/>
    </source>
</evidence>